<keyword evidence="1" id="KW-0521">NADP</keyword>
<evidence type="ECO:0000259" key="4">
    <source>
        <dbReference type="Pfam" id="PF00248"/>
    </source>
</evidence>
<dbReference type="Pfam" id="PF00248">
    <property type="entry name" value="Aldo_ket_red"/>
    <property type="match status" value="1"/>
</dbReference>
<feature type="domain" description="NADP-dependent oxidoreductase" evidence="4">
    <location>
        <begin position="29"/>
        <end position="326"/>
    </location>
</feature>
<evidence type="ECO:0000256" key="2">
    <source>
        <dbReference type="ARBA" id="ARBA00023002"/>
    </source>
</evidence>
<protein>
    <recommendedName>
        <fullName evidence="4">NADP-dependent oxidoreductase domain-containing protein</fullName>
    </recommendedName>
</protein>
<proteinExistence type="inferred from homology"/>
<keyword evidence="6" id="KW-1185">Reference proteome</keyword>
<dbReference type="STRING" id="2512241.A0A553HXJ1"/>
<comment type="similarity">
    <text evidence="3">Belongs to the aldo/keto reductase family. Aldo/keto reductase 2 subfamily.</text>
</comment>
<gene>
    <name evidence="5" type="ORF">FHL15_006337</name>
</gene>
<dbReference type="Gene3D" id="3.20.20.100">
    <property type="entry name" value="NADP-dependent oxidoreductase domain"/>
    <property type="match status" value="1"/>
</dbReference>
<sequence>MPFSPPAAPKTVLGRHRLLAPSASVRVSPLCLGGMSIGNAWAFGMGECAKESAFELLDTFYGLGGNFIDTANTYQAGESELWIGEWMQKSNRRSEMVIATKYTMSPKSGQAVQQSNYGGTGAKSLHVSIHNSLKALQTDYVDILYVHCWDYATEIPELMHSLNGLINQGKVLYLGISDSPAWLVTKANMYARQNGLRPFSIYQGRYSAQERDLEREVIPMCQAEGMAFQPFGVMGGGFFKSPGKENTGARNVAPHFLIGREEQMSKVLDTVATRHNVPITSVALAYVLQKSPHIFPVLGGRKVEHLKANIEALSLELSPEDIKEIEGGYDFDLGFPHKFMSLNGSMIQGPQDINILALMGHFDYVAPAKAIKPHKGDITAPWQAPA</sequence>
<organism evidence="5 6">
    <name type="scientific">Xylaria flabelliformis</name>
    <dbReference type="NCBI Taxonomy" id="2512241"/>
    <lineage>
        <taxon>Eukaryota</taxon>
        <taxon>Fungi</taxon>
        <taxon>Dikarya</taxon>
        <taxon>Ascomycota</taxon>
        <taxon>Pezizomycotina</taxon>
        <taxon>Sordariomycetes</taxon>
        <taxon>Xylariomycetidae</taxon>
        <taxon>Xylariales</taxon>
        <taxon>Xylariaceae</taxon>
        <taxon>Xylaria</taxon>
    </lineage>
</organism>
<dbReference type="InterPro" id="IPR036812">
    <property type="entry name" value="NAD(P)_OxRdtase_dom_sf"/>
</dbReference>
<dbReference type="EMBL" id="VFLP01000034">
    <property type="protein sequence ID" value="TRX92663.1"/>
    <property type="molecule type" value="Genomic_DNA"/>
</dbReference>
<keyword evidence="2" id="KW-0560">Oxidoreductase</keyword>
<evidence type="ECO:0000313" key="6">
    <source>
        <dbReference type="Proteomes" id="UP000319160"/>
    </source>
</evidence>
<reference evidence="6" key="1">
    <citation type="submission" date="2019-06" db="EMBL/GenBank/DDBJ databases">
        <title>Draft genome sequence of the griseofulvin-producing fungus Xylaria cubensis strain G536.</title>
        <authorList>
            <person name="Mead M.E."/>
            <person name="Raja H.A."/>
            <person name="Steenwyk J.L."/>
            <person name="Knowles S.L."/>
            <person name="Oberlies N.H."/>
            <person name="Rokas A."/>
        </authorList>
    </citation>
    <scope>NUCLEOTIDE SEQUENCE [LARGE SCALE GENOMIC DNA]</scope>
    <source>
        <strain evidence="6">G536</strain>
    </source>
</reference>
<evidence type="ECO:0000256" key="3">
    <source>
        <dbReference type="ARBA" id="ARBA00038157"/>
    </source>
</evidence>
<evidence type="ECO:0000313" key="5">
    <source>
        <dbReference type="EMBL" id="TRX92663.1"/>
    </source>
</evidence>
<accession>A0A553HXJ1</accession>
<dbReference type="GO" id="GO:0016491">
    <property type="term" value="F:oxidoreductase activity"/>
    <property type="evidence" value="ECO:0007669"/>
    <property type="project" value="UniProtKB-KW"/>
</dbReference>
<dbReference type="InterPro" id="IPR050523">
    <property type="entry name" value="AKR_Detox_Biosynth"/>
</dbReference>
<name>A0A553HXJ1_9PEZI</name>
<dbReference type="InterPro" id="IPR023210">
    <property type="entry name" value="NADP_OxRdtase_dom"/>
</dbReference>
<comment type="caution">
    <text evidence="5">The sequence shown here is derived from an EMBL/GenBank/DDBJ whole genome shotgun (WGS) entry which is preliminary data.</text>
</comment>
<dbReference type="SUPFAM" id="SSF51430">
    <property type="entry name" value="NAD(P)-linked oxidoreductase"/>
    <property type="match status" value="1"/>
</dbReference>
<dbReference type="AlphaFoldDB" id="A0A553HXJ1"/>
<evidence type="ECO:0000256" key="1">
    <source>
        <dbReference type="ARBA" id="ARBA00022857"/>
    </source>
</evidence>
<dbReference type="PANTHER" id="PTHR43364">
    <property type="entry name" value="NADH-SPECIFIC METHYLGLYOXAL REDUCTASE-RELATED"/>
    <property type="match status" value="1"/>
</dbReference>
<dbReference type="OrthoDB" id="48988at2759"/>
<dbReference type="PANTHER" id="PTHR43364:SF7">
    <property type="entry name" value="NADP-DEPENDENT OXIDOREDUCTASE DOMAIN-CONTAINING PROTEIN-RELATED"/>
    <property type="match status" value="1"/>
</dbReference>
<dbReference type="Proteomes" id="UP000319160">
    <property type="component" value="Unassembled WGS sequence"/>
</dbReference>